<dbReference type="InterPro" id="IPR004763">
    <property type="entry name" value="CusA-like"/>
</dbReference>
<feature type="transmembrane region" description="Helical" evidence="8">
    <location>
        <begin position="877"/>
        <end position="896"/>
    </location>
</feature>
<feature type="transmembrane region" description="Helical" evidence="8">
    <location>
        <begin position="976"/>
        <end position="995"/>
    </location>
</feature>
<feature type="transmembrane region" description="Helical" evidence="8">
    <location>
        <begin position="368"/>
        <end position="388"/>
    </location>
</feature>
<dbReference type="STRING" id="1895771.BGO89_00935"/>
<dbReference type="Gene3D" id="3.30.70.1440">
    <property type="entry name" value="Multidrug efflux transporter AcrB pore domain"/>
    <property type="match status" value="1"/>
</dbReference>
<feature type="transmembrane region" description="Helical" evidence="8">
    <location>
        <begin position="541"/>
        <end position="558"/>
    </location>
</feature>
<dbReference type="Gene3D" id="1.20.1600.10">
    <property type="entry name" value="Outer membrane efflux proteins (OEP)"/>
    <property type="match status" value="1"/>
</dbReference>
<keyword evidence="4" id="KW-1003">Cell membrane</keyword>
<comment type="caution">
    <text evidence="9">The sequence shown here is derived from an EMBL/GenBank/DDBJ whole genome shotgun (WGS) entry which is preliminary data.</text>
</comment>
<evidence type="ECO:0000256" key="1">
    <source>
        <dbReference type="ARBA" id="ARBA00004651"/>
    </source>
</evidence>
<feature type="transmembrane region" description="Helical" evidence="8">
    <location>
        <begin position="342"/>
        <end position="361"/>
    </location>
</feature>
<dbReference type="SUPFAM" id="SSF56954">
    <property type="entry name" value="Outer membrane efflux proteins (OEP)"/>
    <property type="match status" value="1"/>
</dbReference>
<evidence type="ECO:0000313" key="10">
    <source>
        <dbReference type="Proteomes" id="UP000184233"/>
    </source>
</evidence>
<proteinExistence type="inferred from homology"/>
<sequence length="1449" mass="158645">MFDTIISFSIRNKLVIGLGVVALVIWGVVSLRNLPIDAVPDITNNQVQVVTLSPALAPQEVERLITMPVELTMASIPGITEIRSISRFGLSVVTIVFHDDVDVYWARAQVDQRLIDVQQQIPAGAGTPQMAPVTTGLGEIYQYTLRVKQGYESRYTSMELRTVQDWIIRRRLLGTEGVADVSSFGGYLRQVEVAVDPERLRTMGLTMADLLSSVERNNANAGGAYIEKGPSLYYIRTEGMATTPEELGATIVRRTDGGLPVLLRDVATVRDGHAVRYGAMTIDAKGEAVGGIVLMLKGANSSSVIESVKQRIDDIGRMLPDGIEIEPFLDRTKLVNKAITTVSTNLIEGALIVIFVLVLLLGNIRAGLIVASVIPLAMLFAIGLMQVFGVSGNLMSLGAIDFGLIVDGAVIIVENVLHHLQRFRPGDPSRPSNTERESVVERASIQIRKSAAYGEIIIMMVYLPLLALVGIEGKMFKPMAQTVMFAIIGALILSTTYVPMMSALLLRNVKPHGATVSDRIMAVFHRIYDPIRHAALRRKSFVLITTLILFSASMYAFLSMGGEFIPQLDEGDFAVETRLMTGSSLNATVDASLRAADILKRRFPEVITVVGKVGTSEIPLDPMPVEACDLIIVLKDKKEWTTAHDRESLARAMQDALAELPGVTFGFQQPIQMRFNELMTGARQDVVIKVFGDDMDSLAALANRIGAIAHRVQGAEDVYVEPVGGLPQAVVRIDRDACARMNVMVDDVNRTVRAAFAGEPAGVMYDQEKRFDIVVRLDSNLRKTPEDLSRLTVPTATGTLVPIAQVASVDIIVGPNQIQREDTRRRIVVGFNVRGRDVESIVTELRGKVENQLRMPAGYYVTYGGQFENLAAAKQRLSIAVPAALLLILLLLYATFRSLKYSLLIFTAIPLSAIGGIAALLIRGMPFSISAGIGFIALFGVAVLNGIVLIAAFTALHDSGYRNIHRIVLTGTDQRLRPVVMTALVASLGFLPMALSTGDGAEVQRPLATVVIGGLITSTMLTLLVLPVLYTVLERRRFEGERKLIVPMIICILLLAGTTSMAQPRKVALDEAMRMARTSNINVKAARSNVAQREALRGAAVDLGKTSVTYMGGQYNSVNSDNNITIAQTIPFPLAWSANASLADARVLEAQALTVRTEREVDAALQRIFIRLAFLRTMTALIEEQRSLLQRTVEITTLRERTGEGTRLARITAESQSAELDVQLQQTTTDIRTAEIELQQLCGTMTPITTDQDSLVALALPVDTAVGASLLALSQRSVDVANEVVRTESVQYWPDITLEYFNQSLIGTQTVNGRDVNYTIGDRFQGFAVGLHLPLWFMPVKARTEHAVLQHEQAKEQERWQRMAFQQRLTQLTLDIAAARRTLDYYDGKGRTEAATIVDNAQRAFEAGEISALEHQQALIRALAIRTAALQALMRYDLLIVEHRLITTP</sequence>
<gene>
    <name evidence="9" type="ORF">BGO89_00935</name>
</gene>
<dbReference type="EMBL" id="MKVH01000002">
    <property type="protein sequence ID" value="OJX61185.1"/>
    <property type="molecule type" value="Genomic_DNA"/>
</dbReference>
<dbReference type="NCBIfam" id="TIGR00914">
    <property type="entry name" value="2A0601"/>
    <property type="match status" value="1"/>
</dbReference>
<feature type="transmembrane region" description="Helical" evidence="8">
    <location>
        <begin position="903"/>
        <end position="922"/>
    </location>
</feature>
<feature type="transmembrane region" description="Helical" evidence="8">
    <location>
        <begin position="1044"/>
        <end position="1062"/>
    </location>
</feature>
<feature type="transmembrane region" description="Helical" evidence="8">
    <location>
        <begin position="1007"/>
        <end position="1032"/>
    </location>
</feature>
<dbReference type="GO" id="GO:0008324">
    <property type="term" value="F:monoatomic cation transmembrane transporter activity"/>
    <property type="evidence" value="ECO:0007669"/>
    <property type="project" value="InterPro"/>
</dbReference>
<dbReference type="SUPFAM" id="SSF82866">
    <property type="entry name" value="Multidrug efflux transporter AcrB transmembrane domain"/>
    <property type="match status" value="2"/>
</dbReference>
<dbReference type="Proteomes" id="UP000184233">
    <property type="component" value="Unassembled WGS sequence"/>
</dbReference>
<keyword evidence="5 8" id="KW-0812">Transmembrane</keyword>
<evidence type="ECO:0000256" key="6">
    <source>
        <dbReference type="ARBA" id="ARBA00022989"/>
    </source>
</evidence>
<dbReference type="Pfam" id="PF00873">
    <property type="entry name" value="ACR_tran"/>
    <property type="match status" value="1"/>
</dbReference>
<dbReference type="Gene3D" id="1.20.1640.10">
    <property type="entry name" value="Multidrug efflux transporter AcrB transmembrane domain"/>
    <property type="match status" value="2"/>
</dbReference>
<dbReference type="Gene3D" id="3.30.2090.10">
    <property type="entry name" value="Multidrug efflux transporter AcrB TolC docking domain, DN and DC subdomains"/>
    <property type="match status" value="2"/>
</dbReference>
<feature type="transmembrane region" description="Helical" evidence="8">
    <location>
        <begin position="452"/>
        <end position="471"/>
    </location>
</feature>
<dbReference type="GO" id="GO:0042910">
    <property type="term" value="F:xenobiotic transmembrane transporter activity"/>
    <property type="evidence" value="ECO:0007669"/>
    <property type="project" value="TreeGrafter"/>
</dbReference>
<dbReference type="PANTHER" id="PTHR32063:SF24">
    <property type="entry name" value="CATION EFFLUX SYSTEM (ACRB_ACRD_ACRF FAMILY)"/>
    <property type="match status" value="1"/>
</dbReference>
<dbReference type="Gene3D" id="3.30.70.1320">
    <property type="entry name" value="Multidrug efflux transporter AcrB pore domain like"/>
    <property type="match status" value="1"/>
</dbReference>
<dbReference type="PANTHER" id="PTHR32063">
    <property type="match status" value="1"/>
</dbReference>
<comment type="subcellular location">
    <subcellularLocation>
        <location evidence="1">Cell membrane</location>
        <topology evidence="1">Multi-pass membrane protein</topology>
    </subcellularLocation>
</comment>
<comment type="similarity">
    <text evidence="2">Belongs to the resistance-nodulation-cell division (RND) (TC 2.A.6) family.</text>
</comment>
<protein>
    <submittedName>
        <fullName evidence="9">Acriflavine resistance protein B</fullName>
    </submittedName>
</protein>
<feature type="transmembrane region" description="Helical" evidence="8">
    <location>
        <begin position="483"/>
        <end position="506"/>
    </location>
</feature>
<dbReference type="SUPFAM" id="SSF82714">
    <property type="entry name" value="Multidrug efflux transporter AcrB TolC docking domain, DN and DC subdomains"/>
    <property type="match status" value="2"/>
</dbReference>
<dbReference type="Gene3D" id="3.30.70.1430">
    <property type="entry name" value="Multidrug efflux transporter AcrB pore domain"/>
    <property type="match status" value="2"/>
</dbReference>
<keyword evidence="3" id="KW-0813">Transport</keyword>
<evidence type="ECO:0000256" key="5">
    <source>
        <dbReference type="ARBA" id="ARBA00022692"/>
    </source>
</evidence>
<keyword evidence="6 8" id="KW-1133">Transmembrane helix</keyword>
<evidence type="ECO:0000256" key="3">
    <source>
        <dbReference type="ARBA" id="ARBA00022448"/>
    </source>
</evidence>
<evidence type="ECO:0000256" key="2">
    <source>
        <dbReference type="ARBA" id="ARBA00010942"/>
    </source>
</evidence>
<evidence type="ECO:0000313" key="9">
    <source>
        <dbReference type="EMBL" id="OJX61185.1"/>
    </source>
</evidence>
<feature type="transmembrane region" description="Helical" evidence="8">
    <location>
        <begin position="928"/>
        <end position="956"/>
    </location>
</feature>
<dbReference type="InterPro" id="IPR027463">
    <property type="entry name" value="AcrB_DN_DC_subdom"/>
</dbReference>
<evidence type="ECO:0000256" key="8">
    <source>
        <dbReference type="SAM" id="Phobius"/>
    </source>
</evidence>
<organism evidence="9 10">
    <name type="scientific">Candidatus Kapaibacterium thiocyanatum</name>
    <dbReference type="NCBI Taxonomy" id="1895771"/>
    <lineage>
        <taxon>Bacteria</taxon>
        <taxon>Pseudomonadati</taxon>
        <taxon>Candidatus Kapaibacteriota</taxon>
        <taxon>Candidatus Kapaibacteriia</taxon>
        <taxon>Candidatus Kapaibacteriales</taxon>
        <taxon>Candidatus Kapaibacteriaceae</taxon>
        <taxon>Candidatus Kapaibacterium</taxon>
    </lineage>
</organism>
<feature type="transmembrane region" description="Helical" evidence="8">
    <location>
        <begin position="394"/>
        <end position="417"/>
    </location>
</feature>
<accession>A0A1M3L6J1</accession>
<dbReference type="InterPro" id="IPR001036">
    <property type="entry name" value="Acrflvin-R"/>
</dbReference>
<name>A0A1M3L6J1_9BACT</name>
<reference evidence="9 10" key="1">
    <citation type="submission" date="2016-09" db="EMBL/GenBank/DDBJ databases">
        <title>Genome-resolved meta-omics ties microbial dynamics to process performance in biotechnology for thiocyanate degradation.</title>
        <authorList>
            <person name="Kantor R.S."/>
            <person name="Huddy R.J."/>
            <person name="Iyer R."/>
            <person name="Thomas B.C."/>
            <person name="Brown C.T."/>
            <person name="Anantharaman K."/>
            <person name="Tringe S."/>
            <person name="Hettich R.L."/>
            <person name="Harrison S.T."/>
            <person name="Banfield J.F."/>
        </authorList>
    </citation>
    <scope>NUCLEOTIDE SEQUENCE [LARGE SCALE GENOMIC DNA]</scope>
    <source>
        <strain evidence="9">59-99</strain>
    </source>
</reference>
<keyword evidence="7 8" id="KW-0472">Membrane</keyword>
<dbReference type="GO" id="GO:0015562">
    <property type="term" value="F:efflux transmembrane transporter activity"/>
    <property type="evidence" value="ECO:0007669"/>
    <property type="project" value="InterPro"/>
</dbReference>
<dbReference type="SUPFAM" id="SSF82693">
    <property type="entry name" value="Multidrug efflux transporter AcrB pore domain, PN1, PN2, PC1 and PC2 subdomains"/>
    <property type="match status" value="3"/>
</dbReference>
<evidence type="ECO:0000256" key="7">
    <source>
        <dbReference type="ARBA" id="ARBA00023136"/>
    </source>
</evidence>
<dbReference type="PRINTS" id="PR00702">
    <property type="entry name" value="ACRIFLAVINRP"/>
</dbReference>
<dbReference type="GO" id="GO:0005886">
    <property type="term" value="C:plasma membrane"/>
    <property type="evidence" value="ECO:0007669"/>
    <property type="project" value="UniProtKB-SubCell"/>
</dbReference>
<evidence type="ECO:0000256" key="4">
    <source>
        <dbReference type="ARBA" id="ARBA00022475"/>
    </source>
</evidence>